<dbReference type="PANTHER" id="PTHR30217">
    <property type="entry name" value="PEPTIDASE U32 FAMILY"/>
    <property type="match status" value="1"/>
</dbReference>
<dbReference type="InterPro" id="IPR001539">
    <property type="entry name" value="Peptidase_U32"/>
</dbReference>
<feature type="binding site" evidence="1">
    <location>
        <position position="196"/>
    </location>
    <ligand>
        <name>[4Fe-4S] cluster</name>
        <dbReference type="ChEBI" id="CHEBI:49883"/>
    </ligand>
</feature>
<organism evidence="2 3">
    <name type="scientific">Sinorhizobium fredii (strain HH103)</name>
    <dbReference type="NCBI Taxonomy" id="1117943"/>
    <lineage>
        <taxon>Bacteria</taxon>
        <taxon>Pseudomonadati</taxon>
        <taxon>Pseudomonadota</taxon>
        <taxon>Alphaproteobacteria</taxon>
        <taxon>Hyphomicrobiales</taxon>
        <taxon>Rhizobiaceae</taxon>
        <taxon>Sinorhizobium/Ensifer group</taxon>
        <taxon>Sinorhizobium</taxon>
    </lineage>
</organism>
<comment type="similarity">
    <text evidence="1">Belongs to the peptidase U32 family. UbiV subfamily.</text>
</comment>
<dbReference type="GO" id="GO:0006744">
    <property type="term" value="P:ubiquinone biosynthetic process"/>
    <property type="evidence" value="ECO:0007669"/>
    <property type="project" value="UniProtKB-UniRule"/>
</dbReference>
<keyword evidence="1" id="KW-0831">Ubiquinone biosynthesis</keyword>
<dbReference type="GeneID" id="48972509"/>
<evidence type="ECO:0000313" key="3">
    <source>
        <dbReference type="Proteomes" id="UP000007735"/>
    </source>
</evidence>
<evidence type="ECO:0000313" key="2">
    <source>
        <dbReference type="EMBL" id="CCE95410.1"/>
    </source>
</evidence>
<dbReference type="HOGENOM" id="CLU_056172_0_0_5"/>
<protein>
    <recommendedName>
        <fullName evidence="1">Ubiquinone biosynthesis protein UbiV</fullName>
    </recommendedName>
</protein>
<keyword evidence="1" id="KW-0004">4Fe-4S</keyword>
<sequence length="312" mass="33834">MVNSGPPTLSLGPVLYLWEGDKWRDFYYRIADEAPVHHVIIGETVCSKRLHFTEPHLPAVIERLEAAGKHVVLSTLALVTLERESQYVRSLVADSHFPIEANDLSALALLEGRPHSIGPLINIYNAATARLLARRGASSICLPPELPASSIAEIAAGTPDTAFEVHAFGRMPLAISARCAHARAKGHIKDNCQFVCAEDPDGLPVKTLDRQSFLALNGVQTVSFTCQSLLTELLDLVSMGVSRFRLSPQDCDMVAVASLYDDVLHGRTDAEGGIARLRQLYPAAPLSNGFHHGQEGAAWVARARNIGHRGAE</sequence>
<dbReference type="PATRIC" id="fig|380.5.peg.972"/>
<dbReference type="NCBIfam" id="NF011991">
    <property type="entry name" value="PRK15447.1"/>
    <property type="match status" value="1"/>
</dbReference>
<keyword evidence="1" id="KW-0479">Metal-binding</keyword>
<feature type="binding site" evidence="1">
    <location>
        <position position="46"/>
    </location>
    <ligand>
        <name>[4Fe-4S] cluster</name>
        <dbReference type="ChEBI" id="CHEBI:49883"/>
    </ligand>
</feature>
<dbReference type="Pfam" id="PF01136">
    <property type="entry name" value="Peptidase_U32"/>
    <property type="match status" value="1"/>
</dbReference>
<dbReference type="STRING" id="1117943.SFHH103_00911"/>
<dbReference type="HAMAP" id="MF_02233">
    <property type="entry name" value="UbiV"/>
    <property type="match status" value="1"/>
</dbReference>
<evidence type="ECO:0000256" key="1">
    <source>
        <dbReference type="HAMAP-Rule" id="MF_02233"/>
    </source>
</evidence>
<dbReference type="KEGG" id="sfh:SFHH103_00911"/>
<keyword evidence="1" id="KW-0411">Iron-sulfur</keyword>
<dbReference type="PANTHER" id="PTHR30217:SF11">
    <property type="entry name" value="UBIQUINONE BIOSYNTHESIS PROTEIN UBIV"/>
    <property type="match status" value="1"/>
</dbReference>
<comment type="pathway">
    <text evidence="1">Cofactor biosynthesis; ubiquinone biosynthesis.</text>
</comment>
<comment type="cofactor">
    <cofactor evidence="1">
        <name>[4Fe-4S] cluster</name>
        <dbReference type="ChEBI" id="CHEBI:49883"/>
    </cofactor>
</comment>
<dbReference type="Proteomes" id="UP000007735">
    <property type="component" value="Chromosome"/>
</dbReference>
<dbReference type="AlphaFoldDB" id="G9A3V4"/>
<proteinExistence type="inferred from homology"/>
<dbReference type="GO" id="GO:0046872">
    <property type="term" value="F:metal ion binding"/>
    <property type="evidence" value="ECO:0007669"/>
    <property type="project" value="UniProtKB-KW"/>
</dbReference>
<dbReference type="GO" id="GO:0051539">
    <property type="term" value="F:4 iron, 4 sulfur cluster binding"/>
    <property type="evidence" value="ECO:0007669"/>
    <property type="project" value="UniProtKB-UniRule"/>
</dbReference>
<reference evidence="2 3" key="1">
    <citation type="journal article" date="2012" name="J. Bacteriol.">
        <title>Genome sequence of the soybean symbiont Sinorhizobium fredii HH103.</title>
        <authorList>
            <person name="Weidner S."/>
            <person name="Becker A."/>
            <person name="Bonilla I."/>
            <person name="Jaenicke S."/>
            <person name="Lloret J."/>
            <person name="Margaret I."/>
            <person name="Puhler A."/>
            <person name="Ruiz-Sainz J.E."/>
            <person name="Schneiker-Bekel S."/>
            <person name="Szczepanowski R."/>
            <person name="Vinardell J.M."/>
            <person name="Zehner S."/>
            <person name="Gottfert M."/>
        </authorList>
    </citation>
    <scope>NUCLEOTIDE SEQUENCE [LARGE SCALE GENOMIC DNA]</scope>
    <source>
        <strain evidence="2 3">HH103</strain>
    </source>
</reference>
<gene>
    <name evidence="1" type="primary">ubiV</name>
    <name evidence="2" type="ordered locus">SFHH103_00911</name>
</gene>
<feature type="binding site" evidence="1">
    <location>
        <position position="192"/>
    </location>
    <ligand>
        <name>[4Fe-4S] cluster</name>
        <dbReference type="ChEBI" id="CHEBI:49883"/>
    </ligand>
</feature>
<name>G9A3V4_SINF1</name>
<accession>G9A3V4</accession>
<comment type="subunit">
    <text evidence="1">Forms a heterodimer with UbiU.</text>
</comment>
<comment type="function">
    <text evidence="1">Required for O(2)-independent ubiquinone (coenzyme Q) biosynthesis. Together with UbiU, is essential for the C6-hydroxylation reaction in the oxygen-independent ubiquinone biosynthesis pathway.</text>
</comment>
<dbReference type="UniPathway" id="UPA00232"/>
<dbReference type="EMBL" id="HE616890">
    <property type="protein sequence ID" value="CCE95410.1"/>
    <property type="molecule type" value="Genomic_DNA"/>
</dbReference>
<dbReference type="InterPro" id="IPR051454">
    <property type="entry name" value="RNA/ubiquinone_mod_enzymes"/>
</dbReference>
<dbReference type="InterPro" id="IPR043693">
    <property type="entry name" value="UbiV"/>
</dbReference>
<dbReference type="eggNOG" id="COG0826">
    <property type="taxonomic scope" value="Bacteria"/>
</dbReference>
<dbReference type="RefSeq" id="WP_014327914.1">
    <property type="nucleotide sequence ID" value="NC_016812.1"/>
</dbReference>
<keyword evidence="1" id="KW-0408">Iron</keyword>
<feature type="binding site" evidence="1">
    <location>
        <position position="179"/>
    </location>
    <ligand>
        <name>[4Fe-4S] cluster</name>
        <dbReference type="ChEBI" id="CHEBI:49883"/>
    </ligand>
</feature>